<dbReference type="Gene3D" id="1.20.5.2050">
    <property type="match status" value="1"/>
</dbReference>
<comment type="caution">
    <text evidence="3">The sequence shown here is derived from an EMBL/GenBank/DDBJ whole genome shotgun (WGS) entry which is preliminary data.</text>
</comment>
<dbReference type="Pfam" id="PF13392">
    <property type="entry name" value="HNH_3"/>
    <property type="match status" value="1"/>
</dbReference>
<dbReference type="InterPro" id="IPR003615">
    <property type="entry name" value="HNH_nuc"/>
</dbReference>
<feature type="domain" description="HNH nuclease" evidence="2">
    <location>
        <begin position="8"/>
        <end position="36"/>
    </location>
</feature>
<dbReference type="SUPFAM" id="SSF54171">
    <property type="entry name" value="DNA-binding domain"/>
    <property type="match status" value="1"/>
</dbReference>
<dbReference type="InterPro" id="IPR044925">
    <property type="entry name" value="His-Me_finger_sf"/>
</dbReference>
<dbReference type="InterPro" id="IPR016177">
    <property type="entry name" value="DNA-bd_dom_sf"/>
</dbReference>
<organism evidence="3 4">
    <name type="scientific">Mycobacterium paraense</name>
    <dbReference type="NCBI Taxonomy" id="767916"/>
    <lineage>
        <taxon>Bacteria</taxon>
        <taxon>Bacillati</taxon>
        <taxon>Actinomycetota</taxon>
        <taxon>Actinomycetes</taxon>
        <taxon>Mycobacteriales</taxon>
        <taxon>Mycobacteriaceae</taxon>
        <taxon>Mycobacterium</taxon>
        <taxon>Mycobacterium simiae complex</taxon>
    </lineage>
</organism>
<dbReference type="EMBL" id="LQPK01000005">
    <property type="protein sequence ID" value="ORW33236.1"/>
    <property type="molecule type" value="Genomic_DNA"/>
</dbReference>
<feature type="region of interest" description="Disordered" evidence="1">
    <location>
        <begin position="27"/>
        <end position="49"/>
    </location>
</feature>
<evidence type="ECO:0000256" key="1">
    <source>
        <dbReference type="SAM" id="MobiDB-lite"/>
    </source>
</evidence>
<accession>A0ABX3VSB9</accession>
<reference evidence="3 4" key="1">
    <citation type="journal article" date="2015" name="Emerg. Microbes Infect.">
        <title>Characterization of 17 strains belonging to the Mycobacterium simiae complex and description of Mycobacterium paraense sp. nov.</title>
        <authorList>
            <person name="Fusco da Costa A.R."/>
            <person name="Fedrizzi T."/>
            <person name="Lopes M.L."/>
            <person name="Pecorari M."/>
            <person name="Oliveira da Costa W.L."/>
            <person name="Giacobazzi E."/>
            <person name="da Costa Bahia J.R."/>
            <person name="De Sanctis V."/>
            <person name="Batista Lima K.V."/>
            <person name="Bertorelli R."/>
            <person name="Grottola A."/>
            <person name="Fabio A."/>
            <person name="Mariottini A."/>
            <person name="Ferretti P."/>
            <person name="Di Leva F."/>
            <person name="Fregni Serpini G."/>
            <person name="Tagliazucchi S."/>
            <person name="Rumpianesi F."/>
            <person name="Jousson O."/>
            <person name="Segata N."/>
            <person name="Tortoli E."/>
        </authorList>
    </citation>
    <scope>NUCLEOTIDE SEQUENCE [LARGE SCALE GENOMIC DNA]</scope>
    <source>
        <strain evidence="3 4">FI-07156</strain>
    </source>
</reference>
<sequence length="106" mass="12400">MFWPGFLEQFQIDHRCHNKACVRPDHLRPVTNKQNQENYSGPQRNSRSGVRGVWWDKHHQKWCAKVVHNGKNNNVGYFTDLAEAEAAVIAKRNELHTYNDLDRVSS</sequence>
<dbReference type="SUPFAM" id="SSF54060">
    <property type="entry name" value="His-Me finger endonucleases"/>
    <property type="match status" value="1"/>
</dbReference>
<proteinExistence type="predicted"/>
<feature type="compositionally biased region" description="Polar residues" evidence="1">
    <location>
        <begin position="31"/>
        <end position="48"/>
    </location>
</feature>
<name>A0ABX3VSB9_9MYCO</name>
<evidence type="ECO:0000313" key="4">
    <source>
        <dbReference type="Proteomes" id="UP000193801"/>
    </source>
</evidence>
<protein>
    <recommendedName>
        <fullName evidence="2">HNH nuclease domain-containing protein</fullName>
    </recommendedName>
</protein>
<evidence type="ECO:0000313" key="3">
    <source>
        <dbReference type="EMBL" id="ORW33236.1"/>
    </source>
</evidence>
<dbReference type="Proteomes" id="UP000193801">
    <property type="component" value="Unassembled WGS sequence"/>
</dbReference>
<evidence type="ECO:0000259" key="2">
    <source>
        <dbReference type="Pfam" id="PF13392"/>
    </source>
</evidence>
<gene>
    <name evidence="3" type="ORF">AWB91_08905</name>
</gene>
<keyword evidence="4" id="KW-1185">Reference proteome</keyword>